<evidence type="ECO:0000313" key="4">
    <source>
        <dbReference type="Proteomes" id="UP000004605"/>
    </source>
</evidence>
<reference evidence="3 4" key="1">
    <citation type="journal article" date="2012" name="Int. J. Syst. Evol. Microbiol.">
        <title>Vibrio caribbeanicus sp. nov., isolated from the marine sponge Scleritoderma cyanea.</title>
        <authorList>
            <person name="Hoffmann M."/>
            <person name="Monday S.R."/>
            <person name="Allard M.W."/>
            <person name="Strain E.A."/>
            <person name="Whittaker P."/>
            <person name="Naum M."/>
            <person name="McCarthy P.J."/>
            <person name="Lopez J.V."/>
            <person name="Fischer M."/>
            <person name="Brown E.W."/>
        </authorList>
    </citation>
    <scope>NUCLEOTIDE SEQUENCE [LARGE SCALE GENOMIC DNA]</scope>
    <source>
        <strain evidence="3 4">ATCC 700023</strain>
    </source>
</reference>
<feature type="domain" description="Large polyvalent protein-associated" evidence="2">
    <location>
        <begin position="977"/>
        <end position="1066"/>
    </location>
</feature>
<evidence type="ECO:0000313" key="3">
    <source>
        <dbReference type="EMBL" id="EGU30972.1"/>
    </source>
</evidence>
<feature type="compositionally biased region" description="Basic and acidic residues" evidence="1">
    <location>
        <begin position="1076"/>
        <end position="1088"/>
    </location>
</feature>
<keyword evidence="4" id="KW-1185">Reference proteome</keyword>
<dbReference type="RefSeq" id="WP_006714530.1">
    <property type="nucleotide sequence ID" value="NZ_AFWF01000303.1"/>
</dbReference>
<dbReference type="EMBL" id="AFWF01000303">
    <property type="protein sequence ID" value="EGU30972.1"/>
    <property type="molecule type" value="Genomic_DNA"/>
</dbReference>
<sequence>MLIRVKGGNDGIQEYLEQGVKNGRELSRDELDERVILDGDLDLANDVIQQMETKAQRYLHITLSFKEDHLDRETLKAITYEFKAFAMKAYHEDEYTFYAEAHLPKVKTYTDRSTGQEIERKPHIHVVIPQTNLVTGKRIEPFGKTDLHKNHIDSFQEVINEKYGLASPKQHVRTELVDGASLVSRHKGDLFPTLNREHKERALEVLLNHDIKSMAEFADKLKESGYRVTTRLERQPNEYLNIRAKGEKKGINLKEPVFLTPFVSMTQAQKHQNLNHDESTYWQEGLSEYQASPKHHQDLAHWNETRCYELRYLHFGNRHKYKAMTPEQQQEFLSQKRNATDEQFRQPELPRPSIESIGRTIEKSRDALHSAERHLRDAQRSRGGIESGGRNFVNRRAARAAITYLKRHARNQSPTLTQRAASNALDQILYDHQQRILPEIKQIQKVIEAKALLTSLERTHGLNANKYAVTTAKDGTPRITCGNRNLNASDFLTKEMHLSWHEAKKYLEDEYLHQQGIDPRRAITDKPEPNLIRAAWRSQLSIERDTRAQYLAEYRIEKQAIKADPTLSKEEQKIALSIAQMNKVIFDMQFKQASRQARDALKQHSHLTKETSLMREELGTVVSHGEAHYQHNKKNEKSYVVTLDNNGMTRELWGKDLARAMKENAIQVGDKIKLTQAGQKDVVVTTKQQQPDGSIKRENIEALRNEWQVTKATDQELKTKAIQDFHKAANALTKEIQSASTDGRKTNQMSDLLTSAEGLGATAHKLGITENPFKQTNTPLEKVFNEGYQSEQTAQALNNDNSYEAWRKEQVNPIKAETTSSPKQKEPEQGTTAFYDKHTEASRILIHYPKLKELGINANSITKTEKVDRIEFNGKQLTASQLLKETHQLKPKEINESLKQIHTAQEKDKQRILDYKNKFMQTQRKTITEMEVEKNNKSAPEKTKATSKGQHQDSVIEPKDKSAKEYKPLPAKDMGDNITHETNKQGHVTYYLGKDKLVTDRGKDVKIENNSDKAVEIGLRLSIEKYGKHLDVRGTQEYKTQLIDVAVKNKLDITFTDKAMNEQFAQRKLEFEKGENIIAKAESKHKENNPSQEQQQQTTQQKQPAKGWDR</sequence>
<comment type="caution">
    <text evidence="3">The sequence shown here is derived from an EMBL/GenBank/DDBJ whole genome shotgun (WGS) entry which is preliminary data.</text>
</comment>
<evidence type="ECO:0000259" key="2">
    <source>
        <dbReference type="Pfam" id="PF18821"/>
    </source>
</evidence>
<feature type="compositionally biased region" description="Basic and acidic residues" evidence="1">
    <location>
        <begin position="927"/>
        <end position="967"/>
    </location>
</feature>
<dbReference type="Proteomes" id="UP000004605">
    <property type="component" value="Unassembled WGS sequence"/>
</dbReference>
<dbReference type="AlphaFoldDB" id="F9S7S2"/>
<feature type="region of interest" description="Disordered" evidence="1">
    <location>
        <begin position="1076"/>
        <end position="1110"/>
    </location>
</feature>
<organism evidence="3 4">
    <name type="scientific">Vibrio ichthyoenteri ATCC 700023</name>
    <dbReference type="NCBI Taxonomy" id="870968"/>
    <lineage>
        <taxon>Bacteria</taxon>
        <taxon>Pseudomonadati</taxon>
        <taxon>Pseudomonadota</taxon>
        <taxon>Gammaproteobacteria</taxon>
        <taxon>Vibrionales</taxon>
        <taxon>Vibrionaceae</taxon>
        <taxon>Vibrio</taxon>
    </lineage>
</organism>
<dbReference type="OrthoDB" id="279005at2"/>
<proteinExistence type="predicted"/>
<feature type="compositionally biased region" description="Low complexity" evidence="1">
    <location>
        <begin position="1089"/>
        <end position="1104"/>
    </location>
</feature>
<name>F9S7S2_9VIBR</name>
<accession>F9S7S2</accession>
<dbReference type="InterPro" id="IPR040677">
    <property type="entry name" value="LPD7"/>
</dbReference>
<evidence type="ECO:0000256" key="1">
    <source>
        <dbReference type="SAM" id="MobiDB-lite"/>
    </source>
</evidence>
<feature type="region of interest" description="Disordered" evidence="1">
    <location>
        <begin position="927"/>
        <end position="977"/>
    </location>
</feature>
<gene>
    <name evidence="3" type="ORF">VII00023_20547</name>
</gene>
<dbReference type="Pfam" id="PF18821">
    <property type="entry name" value="LPD7"/>
    <property type="match status" value="1"/>
</dbReference>
<protein>
    <submittedName>
        <fullName evidence="3">Relaxase</fullName>
    </submittedName>
</protein>